<dbReference type="KEGG" id="eva:EIB75_11365"/>
<dbReference type="PROSITE" id="PS51257">
    <property type="entry name" value="PROKAR_LIPOPROTEIN"/>
    <property type="match status" value="1"/>
</dbReference>
<feature type="compositionally biased region" description="Basic and acidic residues" evidence="1">
    <location>
        <begin position="113"/>
        <end position="123"/>
    </location>
</feature>
<reference evidence="3" key="2">
    <citation type="submission" date="2018-11" db="EMBL/GenBank/DDBJ databases">
        <title>Proposal to divide the Flavobacteriaceae and reorganize its genera based on Amino Acid Identity values calculated from whole genome sequences.</title>
        <authorList>
            <person name="Nicholson A.C."/>
            <person name="Gulvik C.A."/>
            <person name="Whitney A.M."/>
            <person name="Humrighouse B.W."/>
            <person name="Bell M."/>
            <person name="Holmes B."/>
            <person name="Steigerwalt A."/>
            <person name="Villarma A."/>
            <person name="Sheth M."/>
            <person name="Batra D."/>
            <person name="Pryor J."/>
            <person name="Bernardet J.-F."/>
            <person name="Hugo C."/>
            <person name="Kampfer P."/>
            <person name="Newman J."/>
            <person name="Mcquiston J.R."/>
        </authorList>
    </citation>
    <scope>NUCLEOTIDE SEQUENCE [LARGE SCALE GENOMIC DNA]</scope>
    <source>
        <strain evidence="2">F5649</strain>
        <strain evidence="3">H6466</strain>
    </source>
</reference>
<evidence type="ECO:0000313" key="5">
    <source>
        <dbReference type="Proteomes" id="UP000281810"/>
    </source>
</evidence>
<dbReference type="EMBL" id="CP034160">
    <property type="protein sequence ID" value="AZI55819.1"/>
    <property type="molecule type" value="Genomic_DNA"/>
</dbReference>
<proteinExistence type="predicted"/>
<dbReference type="Proteomes" id="UP000272316">
    <property type="component" value="Chromosome"/>
</dbReference>
<dbReference type="Proteomes" id="UP000281810">
    <property type="component" value="Chromosome"/>
</dbReference>
<evidence type="ECO:0000313" key="2">
    <source>
        <dbReference type="EMBL" id="AZI38963.1"/>
    </source>
</evidence>
<accession>A0A3G8ZEK3</accession>
<evidence type="ECO:0000313" key="3">
    <source>
        <dbReference type="EMBL" id="AZI55819.1"/>
    </source>
</evidence>
<gene>
    <name evidence="2" type="ORF">EIB74_02835</name>
    <name evidence="3" type="ORF">EIB75_11365</name>
</gene>
<feature type="compositionally biased region" description="Basic and acidic residues" evidence="1">
    <location>
        <begin position="82"/>
        <end position="103"/>
    </location>
</feature>
<evidence type="ECO:0000313" key="4">
    <source>
        <dbReference type="Proteomes" id="UP000272316"/>
    </source>
</evidence>
<reference evidence="4" key="3">
    <citation type="submission" date="2018-11" db="EMBL/GenBank/DDBJ databases">
        <title>Proposal to divide the Flavobacteriaceae and reorganize its genera based on Amino Acid Identity values calculated from whole genome sequences.</title>
        <authorList>
            <person name="Nicholson A.C."/>
            <person name="Gulvik C.A."/>
            <person name="Whitney A.M."/>
            <person name="Sheth M."/>
            <person name="Batra D."/>
            <person name="Pryor J."/>
            <person name="Bernardet J.-F."/>
            <person name="Hugo C."/>
            <person name="Kampfer P."/>
            <person name="Newman J.D."/>
            <person name="McQuiston J.R."/>
        </authorList>
    </citation>
    <scope>NUCLEOTIDE SEQUENCE [LARGE SCALE GENOMIC DNA]</scope>
    <source>
        <strain evidence="4">H6466</strain>
    </source>
</reference>
<accession>A0A3G8Y251</accession>
<name>A0A3G8ZEK3_9FLAO</name>
<keyword evidence="5" id="KW-1185">Reference proteome</keyword>
<organism evidence="3 4">
    <name type="scientific">Epilithonimonas vandammei</name>
    <dbReference type="NCBI Taxonomy" id="2487072"/>
    <lineage>
        <taxon>Bacteria</taxon>
        <taxon>Pseudomonadati</taxon>
        <taxon>Bacteroidota</taxon>
        <taxon>Flavobacteriia</taxon>
        <taxon>Flavobacteriales</taxon>
        <taxon>Weeksellaceae</taxon>
        <taxon>Chryseobacterium group</taxon>
        <taxon>Epilithonimonas</taxon>
    </lineage>
</organism>
<reference evidence="5" key="1">
    <citation type="submission" date="2018-11" db="EMBL/GenBank/DDBJ databases">
        <title>Proposal to divide the Flavobacteriaceae and reorganize its genera based on Amino Acid Identity values calculated from whole genome sequences.</title>
        <authorList>
            <person name="Nicholson A.C."/>
            <person name="Gulvik C.A."/>
            <person name="Whitney A.M."/>
            <person name="Humrighouse B.W."/>
            <person name="Bell M."/>
            <person name="Holmes B."/>
            <person name="Steigerwalt A.B."/>
            <person name="Villarma A."/>
            <person name="Sheth M."/>
            <person name="Batra D."/>
            <person name="Pryor J."/>
            <person name="Bernardet J.-F."/>
            <person name="Hugo C."/>
            <person name="Kampfer P."/>
            <person name="Newman J.D."/>
            <person name="McQuiston J.R."/>
        </authorList>
    </citation>
    <scope>NUCLEOTIDE SEQUENCE [LARGE SCALE GENOMIC DNA]</scope>
    <source>
        <strain evidence="5">F5649</strain>
    </source>
</reference>
<feature type="region of interest" description="Disordered" evidence="1">
    <location>
        <begin position="82"/>
        <end position="123"/>
    </location>
</feature>
<sequence length="123" mass="13538">MKRIIIVAFSAASFSCSKNESSYAAKENSERAPQITYDTTAVDSFGPGATSESVMAKINAVAIKREKDSLAAIAKLQEEKLEKEKAEKEDKGKNEEKLLKEQKPNVSKQTETIVEKTAEQPTQ</sequence>
<dbReference type="RefSeq" id="WP_124801267.1">
    <property type="nucleotide sequence ID" value="NZ_CP034160.1"/>
</dbReference>
<dbReference type="OrthoDB" id="1275184at2"/>
<dbReference type="AlphaFoldDB" id="A0A3G8ZEK3"/>
<protein>
    <recommendedName>
        <fullName evidence="6">Lipoprotein</fullName>
    </recommendedName>
</protein>
<evidence type="ECO:0008006" key="6">
    <source>
        <dbReference type="Google" id="ProtNLM"/>
    </source>
</evidence>
<evidence type="ECO:0000256" key="1">
    <source>
        <dbReference type="SAM" id="MobiDB-lite"/>
    </source>
</evidence>
<dbReference type="EMBL" id="CP034161">
    <property type="protein sequence ID" value="AZI38963.1"/>
    <property type="molecule type" value="Genomic_DNA"/>
</dbReference>